<comment type="caution">
    <text evidence="1">The sequence shown here is derived from an EMBL/GenBank/DDBJ whole genome shotgun (WGS) entry which is preliminary data.</text>
</comment>
<sequence length="188" mass="20611">MIDFNNHFPPMNARTHEVCGASALFFAFSLAARLGGTTIWVRESWRSEQINPSGFAQYFDPQNLLVAQAKNQTDVLAVGEESLRGKSVSLVVIELDQDISLTQGRRLQLAAQAGNTTGLCLIPDGMGSNAAQTRWRCSPIFDETGGVADSTLQNWSIIKNKSGTLTAWNVNWDAKTRRINVVSPTAQR</sequence>
<evidence type="ECO:0000313" key="1">
    <source>
        <dbReference type="EMBL" id="PIB24568.1"/>
    </source>
</evidence>
<proteinExistence type="predicted"/>
<dbReference type="Gene3D" id="3.40.50.300">
    <property type="entry name" value="P-loop containing nucleotide triphosphate hydrolases"/>
    <property type="match status" value="1"/>
</dbReference>
<dbReference type="SUPFAM" id="SSF52540">
    <property type="entry name" value="P-loop containing nucleoside triphosphate hydrolases"/>
    <property type="match status" value="1"/>
</dbReference>
<protein>
    <recommendedName>
        <fullName evidence="3">Protein ImuA</fullName>
    </recommendedName>
</protein>
<dbReference type="EMBL" id="MDGM01000012">
    <property type="protein sequence ID" value="PIB24568.1"/>
    <property type="molecule type" value="Genomic_DNA"/>
</dbReference>
<dbReference type="RefSeq" id="WP_099593040.1">
    <property type="nucleotide sequence ID" value="NZ_MDGM01000012.1"/>
</dbReference>
<name>A0A2G5K4W2_9RHOB</name>
<evidence type="ECO:0000313" key="2">
    <source>
        <dbReference type="Proteomes" id="UP000231516"/>
    </source>
</evidence>
<keyword evidence="2" id="KW-1185">Reference proteome</keyword>
<organism evidence="1 2">
    <name type="scientific">Paramylibacter kogurei</name>
    <dbReference type="NCBI Taxonomy" id="1889778"/>
    <lineage>
        <taxon>Bacteria</taxon>
        <taxon>Pseudomonadati</taxon>
        <taxon>Pseudomonadota</taxon>
        <taxon>Alphaproteobacteria</taxon>
        <taxon>Rhodobacterales</taxon>
        <taxon>Paracoccaceae</taxon>
        <taxon>Paramylibacter</taxon>
    </lineage>
</organism>
<dbReference type="Proteomes" id="UP000231516">
    <property type="component" value="Unassembled WGS sequence"/>
</dbReference>
<evidence type="ECO:0008006" key="3">
    <source>
        <dbReference type="Google" id="ProtNLM"/>
    </source>
</evidence>
<dbReference type="AlphaFoldDB" id="A0A2G5K4W2"/>
<gene>
    <name evidence="1" type="ORF">BFP76_05085</name>
</gene>
<dbReference type="InterPro" id="IPR027417">
    <property type="entry name" value="P-loop_NTPase"/>
</dbReference>
<accession>A0A2G5K4W2</accession>
<dbReference type="OrthoDB" id="7630980at2"/>
<reference evidence="1 2" key="1">
    <citation type="submission" date="2016-08" db="EMBL/GenBank/DDBJ databases">
        <title>Draft genome of Amylibacter sp. strain 4G11.</title>
        <authorList>
            <person name="Wong S.-K."/>
            <person name="Hamasaki K."/>
            <person name="Yoshizawa S."/>
        </authorList>
    </citation>
    <scope>NUCLEOTIDE SEQUENCE [LARGE SCALE GENOMIC DNA]</scope>
    <source>
        <strain evidence="1 2">4G11</strain>
    </source>
</reference>